<dbReference type="Gene3D" id="1.10.12.10">
    <property type="entry name" value="Lyase 2-enoyl-coa Hydratase, Chain A, domain 2"/>
    <property type="match status" value="1"/>
</dbReference>
<sequence>MLDELEFNNLTLDQHGDLAVLTINRPQALNALNGETLIELVEAVEAVAEAAEVAALIITGGGDKAFVAGADIGELSRLDGVYAGREASLGGQNVMHEIASLPFPTIAAIGGYALGGGLELALACDVRVASPKARLGLPEVTLGLIPGYGGTQRLSRLIGPGRALDMMLTGRQVGAEEALQMGLVNYLAENPLEKAREVAQLMTRNAPIALSLVKEAVRRGLAGSLEEGLEIEADLFGMAAATADFKEGTAAFLAKRKASFQGE</sequence>
<dbReference type="InterPro" id="IPR001753">
    <property type="entry name" value="Enoyl-CoA_hydra/iso"/>
</dbReference>
<comment type="similarity">
    <text evidence="1">Belongs to the enoyl-CoA hydratase/isomerase family.</text>
</comment>
<dbReference type="AlphaFoldDB" id="A0A2Z3JH54"/>
<dbReference type="RefSeq" id="WP_109827085.1">
    <property type="nucleotide sequence ID" value="NZ_CP029494.1"/>
</dbReference>
<proteinExistence type="inferred from homology"/>
<evidence type="ECO:0000256" key="2">
    <source>
        <dbReference type="ARBA" id="ARBA00023239"/>
    </source>
</evidence>
<dbReference type="InterPro" id="IPR014748">
    <property type="entry name" value="Enoyl-CoA_hydra_C"/>
</dbReference>
<dbReference type="KEGG" id="dez:DKM44_09045"/>
<dbReference type="GO" id="GO:0006635">
    <property type="term" value="P:fatty acid beta-oxidation"/>
    <property type="evidence" value="ECO:0007669"/>
    <property type="project" value="TreeGrafter"/>
</dbReference>
<organism evidence="3 4">
    <name type="scientific">Deinococcus irradiatisoli</name>
    <dbReference type="NCBI Taxonomy" id="2202254"/>
    <lineage>
        <taxon>Bacteria</taxon>
        <taxon>Thermotogati</taxon>
        <taxon>Deinococcota</taxon>
        <taxon>Deinococci</taxon>
        <taxon>Deinococcales</taxon>
        <taxon>Deinococcaceae</taxon>
        <taxon>Deinococcus</taxon>
    </lineage>
</organism>
<dbReference type="PANTHER" id="PTHR11941:SF54">
    <property type="entry name" value="ENOYL-COA HYDRATASE, MITOCHONDRIAL"/>
    <property type="match status" value="1"/>
</dbReference>
<dbReference type="Pfam" id="PF00378">
    <property type="entry name" value="ECH_1"/>
    <property type="match status" value="1"/>
</dbReference>
<evidence type="ECO:0000313" key="4">
    <source>
        <dbReference type="Proteomes" id="UP000245368"/>
    </source>
</evidence>
<dbReference type="FunFam" id="1.10.12.10:FF:000001">
    <property type="entry name" value="Probable enoyl-CoA hydratase, mitochondrial"/>
    <property type="match status" value="1"/>
</dbReference>
<dbReference type="InterPro" id="IPR029045">
    <property type="entry name" value="ClpP/crotonase-like_dom_sf"/>
</dbReference>
<gene>
    <name evidence="3" type="ORF">DKM44_09045</name>
</gene>
<reference evidence="3 4" key="1">
    <citation type="submission" date="2018-05" db="EMBL/GenBank/DDBJ databases">
        <title>Complete Genome Sequence of Deinococcus sp. strain 17bor-2.</title>
        <authorList>
            <person name="Srinivasan S."/>
        </authorList>
    </citation>
    <scope>NUCLEOTIDE SEQUENCE [LARGE SCALE GENOMIC DNA]</scope>
    <source>
        <strain evidence="3 4">17bor-2</strain>
    </source>
</reference>
<protein>
    <submittedName>
        <fullName evidence="3">Enoyl-CoA hydratase</fullName>
    </submittedName>
</protein>
<dbReference type="GO" id="GO:0016836">
    <property type="term" value="F:hydro-lyase activity"/>
    <property type="evidence" value="ECO:0007669"/>
    <property type="project" value="UniProtKB-ARBA"/>
</dbReference>
<evidence type="ECO:0000313" key="3">
    <source>
        <dbReference type="EMBL" id="AWN23356.1"/>
    </source>
</evidence>
<accession>A0A2Z3JH54</accession>
<evidence type="ECO:0000256" key="1">
    <source>
        <dbReference type="ARBA" id="ARBA00005254"/>
    </source>
</evidence>
<dbReference type="OrthoDB" id="9771883at2"/>
<dbReference type="PANTHER" id="PTHR11941">
    <property type="entry name" value="ENOYL-COA HYDRATASE-RELATED"/>
    <property type="match status" value="1"/>
</dbReference>
<dbReference type="Proteomes" id="UP000245368">
    <property type="component" value="Chromosome"/>
</dbReference>
<keyword evidence="4" id="KW-1185">Reference proteome</keyword>
<dbReference type="CDD" id="cd06558">
    <property type="entry name" value="crotonase-like"/>
    <property type="match status" value="1"/>
</dbReference>
<dbReference type="Gene3D" id="3.90.226.10">
    <property type="entry name" value="2-enoyl-CoA Hydratase, Chain A, domain 1"/>
    <property type="match status" value="1"/>
</dbReference>
<dbReference type="FunFam" id="3.90.226.10:FF:000009">
    <property type="entry name" value="Carnitinyl-CoA dehydratase"/>
    <property type="match status" value="1"/>
</dbReference>
<name>A0A2Z3JH54_9DEIO</name>
<dbReference type="SUPFAM" id="SSF52096">
    <property type="entry name" value="ClpP/crotonase"/>
    <property type="match status" value="1"/>
</dbReference>
<keyword evidence="2" id="KW-0456">Lyase</keyword>
<dbReference type="EMBL" id="CP029494">
    <property type="protein sequence ID" value="AWN23356.1"/>
    <property type="molecule type" value="Genomic_DNA"/>
</dbReference>